<evidence type="ECO:0000313" key="2">
    <source>
        <dbReference type="Proteomes" id="UP001214521"/>
    </source>
</evidence>
<name>A0AAI9CAB1_STEMA</name>
<dbReference type="AlphaFoldDB" id="A0AAI9CAB1"/>
<evidence type="ECO:0008006" key="3">
    <source>
        <dbReference type="Google" id="ProtNLM"/>
    </source>
</evidence>
<dbReference type="Proteomes" id="UP001214521">
    <property type="component" value="Unassembled WGS sequence"/>
</dbReference>
<reference evidence="1" key="1">
    <citation type="submission" date="2022-07" db="EMBL/GenBank/DDBJ databases">
        <authorList>
            <consortium name="Clinical and Environmental Microbiology Branch: Whole genome sequencing antimicrobial resistance pathogens in the healthcare setting"/>
        </authorList>
    </citation>
    <scope>NUCLEOTIDE SEQUENCE</scope>
    <source>
        <strain evidence="1">Stenotrophomonas_maltophilia_2021CK-00905</strain>
    </source>
</reference>
<protein>
    <recommendedName>
        <fullName evidence="3">CAAX protease</fullName>
    </recommendedName>
</protein>
<proteinExistence type="predicted"/>
<comment type="caution">
    <text evidence="1">The sequence shown here is derived from an EMBL/GenBank/DDBJ whole genome shotgun (WGS) entry which is preliminary data.</text>
</comment>
<organism evidence="1 2">
    <name type="scientific">Stenotrophomonas maltophilia</name>
    <name type="common">Pseudomonas maltophilia</name>
    <name type="synonym">Xanthomonas maltophilia</name>
    <dbReference type="NCBI Taxonomy" id="40324"/>
    <lineage>
        <taxon>Bacteria</taxon>
        <taxon>Pseudomonadati</taxon>
        <taxon>Pseudomonadota</taxon>
        <taxon>Gammaproteobacteria</taxon>
        <taxon>Lysobacterales</taxon>
        <taxon>Lysobacteraceae</taxon>
        <taxon>Stenotrophomonas</taxon>
        <taxon>Stenotrophomonas maltophilia group</taxon>
    </lineage>
</organism>
<gene>
    <name evidence="1" type="ORF">QEK83_001614</name>
</gene>
<dbReference type="EMBL" id="ABLOMU010000012">
    <property type="protein sequence ID" value="EKT4440967.1"/>
    <property type="molecule type" value="Genomic_DNA"/>
</dbReference>
<evidence type="ECO:0000313" key="1">
    <source>
        <dbReference type="EMBL" id="EKT4440967.1"/>
    </source>
</evidence>
<sequence length="306" mass="34767">MPRTLTLNPDVLNNLFTSERLNSYTAVFAPRDEFELVGAYLWNSRVCGALHPILGAAEITLRNSIDGAVSSGPLGRFWWSSSKLQWKSRGQGLIPYPVAKLRENFSKASSQVIREKKERYQIRGHIKPTHHEIISKTDFSTWEFALDGEFMGRGLLWNLYLSSVFSGDWGGRRPSVLLTHARNLVNAVRHFRNRVSHHEPVWKGAGIANPEDATRHLARKLLQVVQLIELIEPVQVQILRKNGLLGEAERACSASELRRYQLMTRERTITSRRGLALVMKQCESSNASFYVRRSVSSSRFLLTPVT</sequence>
<accession>A0AAI9CAB1</accession>